<reference evidence="1" key="1">
    <citation type="journal article" date="2021" name="Proc. Natl. Acad. Sci. U.S.A.">
        <title>A Catalog of Tens of Thousands of Viruses from Human Metagenomes Reveals Hidden Associations with Chronic Diseases.</title>
        <authorList>
            <person name="Tisza M.J."/>
            <person name="Buck C.B."/>
        </authorList>
    </citation>
    <scope>NUCLEOTIDE SEQUENCE</scope>
    <source>
        <strain evidence="1">Ctqw35</strain>
    </source>
</reference>
<accession>A0A8S5M005</accession>
<dbReference type="EMBL" id="BK014782">
    <property type="protein sequence ID" value="DAD75419.1"/>
    <property type="molecule type" value="Genomic_DNA"/>
</dbReference>
<proteinExistence type="predicted"/>
<dbReference type="SUPFAM" id="SSF49464">
    <property type="entry name" value="Carboxypeptidase regulatory domain-like"/>
    <property type="match status" value="1"/>
</dbReference>
<sequence>MEKLVKRSGKVAFMDVSTTSIANFLRMTKFTEISKSKNPTEYSRTYVDEDGEVTDVTGYSEEISYAFDLYQGNLVHQKLVDITDNEKTGNDALVKILQVDFSKPIDDGYEARLRTYSTVPDAEGDSTDAYTYSGAFRKNSGFTIGKAVVSKDGKTATFTPKEEVAEYPVTFVLKDSSSAPIESAKITIEDESVLTDATGIATVDLQAKTYSNITVEKDGYTTQSNVSVTVTDKAVLKEITLAEA</sequence>
<evidence type="ECO:0000313" key="1">
    <source>
        <dbReference type="EMBL" id="DAD75419.1"/>
    </source>
</evidence>
<name>A0A8S5M005_9CAUD</name>
<organism evidence="1">
    <name type="scientific">Siphoviridae sp. ctqw35</name>
    <dbReference type="NCBI Taxonomy" id="2826471"/>
    <lineage>
        <taxon>Viruses</taxon>
        <taxon>Duplodnaviria</taxon>
        <taxon>Heunggongvirae</taxon>
        <taxon>Uroviricota</taxon>
        <taxon>Caudoviricetes</taxon>
    </lineage>
</organism>
<dbReference type="Gene3D" id="2.60.40.1120">
    <property type="entry name" value="Carboxypeptidase-like, regulatory domain"/>
    <property type="match status" value="1"/>
</dbReference>
<dbReference type="InterPro" id="IPR008969">
    <property type="entry name" value="CarboxyPept-like_regulatory"/>
</dbReference>
<protein>
    <submittedName>
        <fullName evidence="1">Uncharacterized protein</fullName>
    </submittedName>
</protein>